<feature type="transmembrane region" description="Helical" evidence="2">
    <location>
        <begin position="17"/>
        <end position="35"/>
    </location>
</feature>
<reference evidence="3" key="2">
    <citation type="submission" date="2020-10" db="EMBL/GenBank/DDBJ databases">
        <authorList>
            <person name="Cooper E.A."/>
            <person name="Brenton Z.W."/>
            <person name="Flinn B.S."/>
            <person name="Jenkins J."/>
            <person name="Shu S."/>
            <person name="Flowers D."/>
            <person name="Luo F."/>
            <person name="Wang Y."/>
            <person name="Xia P."/>
            <person name="Barry K."/>
            <person name="Daum C."/>
            <person name="Lipzen A."/>
            <person name="Yoshinaga Y."/>
            <person name="Schmutz J."/>
            <person name="Saski C."/>
            <person name="Vermerris W."/>
            <person name="Kresovich S."/>
        </authorList>
    </citation>
    <scope>NUCLEOTIDE SEQUENCE</scope>
</reference>
<accession>A0A921U9V8</accession>
<keyword evidence="2" id="KW-0812">Transmembrane</keyword>
<reference evidence="3" key="1">
    <citation type="journal article" date="2019" name="BMC Genomics">
        <title>A new reference genome for Sorghum bicolor reveals high levels of sequence similarity between sweet and grain genotypes: implications for the genetics of sugar metabolism.</title>
        <authorList>
            <person name="Cooper E.A."/>
            <person name="Brenton Z.W."/>
            <person name="Flinn B.S."/>
            <person name="Jenkins J."/>
            <person name="Shu S."/>
            <person name="Flowers D."/>
            <person name="Luo F."/>
            <person name="Wang Y."/>
            <person name="Xia P."/>
            <person name="Barry K."/>
            <person name="Daum C."/>
            <person name="Lipzen A."/>
            <person name="Yoshinaga Y."/>
            <person name="Schmutz J."/>
            <person name="Saski C."/>
            <person name="Vermerris W."/>
            <person name="Kresovich S."/>
        </authorList>
    </citation>
    <scope>NUCLEOTIDE SEQUENCE</scope>
</reference>
<protein>
    <submittedName>
        <fullName evidence="3">Uncharacterized protein</fullName>
    </submittedName>
</protein>
<comment type="caution">
    <text evidence="3">The sequence shown here is derived from an EMBL/GenBank/DDBJ whole genome shotgun (WGS) entry which is preliminary data.</text>
</comment>
<gene>
    <name evidence="3" type="ORF">BDA96_07G082000</name>
</gene>
<dbReference type="Proteomes" id="UP000807115">
    <property type="component" value="Chromosome 7"/>
</dbReference>
<evidence type="ECO:0000256" key="1">
    <source>
        <dbReference type="SAM" id="MobiDB-lite"/>
    </source>
</evidence>
<sequence length="193" mass="19834">MVSVAALRGRAASVRSLFINTVVVVVVVVISAARLTDLCAGARRRGNVAGGAGGSIADQSGGGGGQGYSTTSRDSGGKNLKPFEGKEGKAIFSASKTAQLMDGSACLQRGDLRCGAIIAQCHNVGWQPSQEAAATVEESRVTCIANQAAESLFIAGRSRGTHDPKVKLPRNVSTLFSCTTQPWSRPEGSLLGS</sequence>
<evidence type="ECO:0000256" key="2">
    <source>
        <dbReference type="SAM" id="Phobius"/>
    </source>
</evidence>
<proteinExistence type="predicted"/>
<evidence type="ECO:0000313" key="4">
    <source>
        <dbReference type="Proteomes" id="UP000807115"/>
    </source>
</evidence>
<organism evidence="3 4">
    <name type="scientific">Sorghum bicolor</name>
    <name type="common">Sorghum</name>
    <name type="synonym">Sorghum vulgare</name>
    <dbReference type="NCBI Taxonomy" id="4558"/>
    <lineage>
        <taxon>Eukaryota</taxon>
        <taxon>Viridiplantae</taxon>
        <taxon>Streptophyta</taxon>
        <taxon>Embryophyta</taxon>
        <taxon>Tracheophyta</taxon>
        <taxon>Spermatophyta</taxon>
        <taxon>Magnoliopsida</taxon>
        <taxon>Liliopsida</taxon>
        <taxon>Poales</taxon>
        <taxon>Poaceae</taxon>
        <taxon>PACMAD clade</taxon>
        <taxon>Panicoideae</taxon>
        <taxon>Andropogonodae</taxon>
        <taxon>Andropogoneae</taxon>
        <taxon>Sorghinae</taxon>
        <taxon>Sorghum</taxon>
    </lineage>
</organism>
<evidence type="ECO:0000313" key="3">
    <source>
        <dbReference type="EMBL" id="KAG0522956.1"/>
    </source>
</evidence>
<keyword evidence="2" id="KW-0472">Membrane</keyword>
<feature type="compositionally biased region" description="Gly residues" evidence="1">
    <location>
        <begin position="51"/>
        <end position="67"/>
    </location>
</feature>
<name>A0A921U9V8_SORBI</name>
<keyword evidence="2" id="KW-1133">Transmembrane helix</keyword>
<dbReference type="AlphaFoldDB" id="A0A921U9V8"/>
<feature type="region of interest" description="Disordered" evidence="1">
    <location>
        <begin position="51"/>
        <end position="84"/>
    </location>
</feature>
<dbReference type="EMBL" id="CM027686">
    <property type="protein sequence ID" value="KAG0522956.1"/>
    <property type="molecule type" value="Genomic_DNA"/>
</dbReference>